<organism evidence="2 3">
    <name type="scientific">Micromonospora krabiensis</name>
    <dbReference type="NCBI Taxonomy" id="307121"/>
    <lineage>
        <taxon>Bacteria</taxon>
        <taxon>Bacillati</taxon>
        <taxon>Actinomycetota</taxon>
        <taxon>Actinomycetes</taxon>
        <taxon>Micromonosporales</taxon>
        <taxon>Micromonosporaceae</taxon>
        <taxon>Micromonospora</taxon>
    </lineage>
</organism>
<feature type="domain" description="AB hydrolase-1" evidence="1">
    <location>
        <begin position="21"/>
        <end position="267"/>
    </location>
</feature>
<dbReference type="GO" id="GO:0016020">
    <property type="term" value="C:membrane"/>
    <property type="evidence" value="ECO:0007669"/>
    <property type="project" value="TreeGrafter"/>
</dbReference>
<dbReference type="Pfam" id="PF00561">
    <property type="entry name" value="Abhydrolase_1"/>
    <property type="match status" value="1"/>
</dbReference>
<accession>A0A1C3N1C6</accession>
<dbReference type="AlphaFoldDB" id="A0A1C3N1C6"/>
<sequence>MDTFPTDDGTRLAYHRTGDGPPLVCLPGGPQIPSSYLGDLGGLSAHRCLVRLDLRGTGDSAAPADPATYRWDRQVGDVEALRRHLGLDRLDLVGHSAGASLALGYAARHPDRVARLALVTPSPRPVGVEVTDQDRRALAELRRGEPWFPAAFEAFGRIWSGDATEADWSAIEPFSHGRWDAAREAYCARMDADRDTAVARLYYAPGALDPAAVRSAVTHLPAPVLLLAGGYDVGLPPKRAADYAGLFPHARLVVQPGAGHFPWLDDPESFVATMADFLR</sequence>
<keyword evidence="3" id="KW-1185">Reference proteome</keyword>
<dbReference type="PATRIC" id="fig|307121.4.peg.1903"/>
<dbReference type="InterPro" id="IPR050266">
    <property type="entry name" value="AB_hydrolase_sf"/>
</dbReference>
<proteinExistence type="predicted"/>
<dbReference type="Gene3D" id="3.40.50.1820">
    <property type="entry name" value="alpha/beta hydrolase"/>
    <property type="match status" value="1"/>
</dbReference>
<dbReference type="PRINTS" id="PR00111">
    <property type="entry name" value="ABHYDROLASE"/>
</dbReference>
<dbReference type="PANTHER" id="PTHR43798">
    <property type="entry name" value="MONOACYLGLYCEROL LIPASE"/>
    <property type="match status" value="1"/>
</dbReference>
<protein>
    <submittedName>
        <fullName evidence="2">Pimeloyl-ACP methyl ester carboxylesterase</fullName>
    </submittedName>
</protein>
<dbReference type="SUPFAM" id="SSF53474">
    <property type="entry name" value="alpha/beta-Hydrolases"/>
    <property type="match status" value="1"/>
</dbReference>
<dbReference type="STRING" id="307121.GA0070620_1852"/>
<evidence type="ECO:0000259" key="1">
    <source>
        <dbReference type="Pfam" id="PF00561"/>
    </source>
</evidence>
<evidence type="ECO:0000313" key="2">
    <source>
        <dbReference type="EMBL" id="SBV26364.1"/>
    </source>
</evidence>
<dbReference type="EMBL" id="LT598496">
    <property type="protein sequence ID" value="SBV26364.1"/>
    <property type="molecule type" value="Genomic_DNA"/>
</dbReference>
<dbReference type="RefSeq" id="WP_091589470.1">
    <property type="nucleotide sequence ID" value="NZ_JBHRWG010000003.1"/>
</dbReference>
<reference evidence="3" key="1">
    <citation type="submission" date="2016-06" db="EMBL/GenBank/DDBJ databases">
        <authorList>
            <person name="Varghese N."/>
        </authorList>
    </citation>
    <scope>NUCLEOTIDE SEQUENCE [LARGE SCALE GENOMIC DNA]</scope>
    <source>
        <strain evidence="3">DSM 45344</strain>
    </source>
</reference>
<dbReference type="PANTHER" id="PTHR43798:SF33">
    <property type="entry name" value="HYDROLASE, PUTATIVE (AFU_ORTHOLOGUE AFUA_2G14860)-RELATED"/>
    <property type="match status" value="1"/>
</dbReference>
<name>A0A1C3N1C6_9ACTN</name>
<dbReference type="OrthoDB" id="9796770at2"/>
<gene>
    <name evidence="2" type="ORF">GA0070620_1852</name>
</gene>
<dbReference type="Proteomes" id="UP000199393">
    <property type="component" value="Chromosome I"/>
</dbReference>
<dbReference type="GO" id="GO:0003824">
    <property type="term" value="F:catalytic activity"/>
    <property type="evidence" value="ECO:0007669"/>
    <property type="project" value="UniProtKB-ARBA"/>
</dbReference>
<evidence type="ECO:0000313" key="3">
    <source>
        <dbReference type="Proteomes" id="UP000199393"/>
    </source>
</evidence>
<dbReference type="InterPro" id="IPR000073">
    <property type="entry name" value="AB_hydrolase_1"/>
</dbReference>
<dbReference type="InterPro" id="IPR029058">
    <property type="entry name" value="AB_hydrolase_fold"/>
</dbReference>